<feature type="non-terminal residue" evidence="4">
    <location>
        <position position="1"/>
    </location>
</feature>
<proteinExistence type="predicted"/>
<feature type="transmembrane region" description="Helical" evidence="2">
    <location>
        <begin position="420"/>
        <end position="446"/>
    </location>
</feature>
<evidence type="ECO:0000313" key="4">
    <source>
        <dbReference type="EMBL" id="KZL87815.1"/>
    </source>
</evidence>
<keyword evidence="4" id="KW-0548">Nucleotidyltransferase</keyword>
<evidence type="ECO:0000259" key="3">
    <source>
        <dbReference type="Pfam" id="PF26616"/>
    </source>
</evidence>
<dbReference type="STRING" id="1573173.A0A162PZM4"/>
<accession>A0A162PZM4</accession>
<evidence type="ECO:0000256" key="2">
    <source>
        <dbReference type="SAM" id="Phobius"/>
    </source>
</evidence>
<gene>
    <name evidence="4" type="ORF">CI238_05544</name>
</gene>
<feature type="transmembrane region" description="Helical" evidence="2">
    <location>
        <begin position="376"/>
        <end position="400"/>
    </location>
</feature>
<sequence>LTQQSLVERLWPTSMTLNLSEDVLLELLTYHQVPAHFLSFLASGGGAWSFASSMHFAGFKGCSTLPPRKRQPSLARLGRSGTHVQVCLTLFSIREYPLHALPEDADPVRTPRWETHSAVVYVHFDLVEGTAVWLLVSPRSYHAEKGNGTQNLLWNTLKINLASDLAALARFDVHERLRVSLSCLLAVAQWSVGMFSHHLQDTERRLSDLVSRGLWGPNRPWLQHANKIQTKPYVHPFDDDDMVDDEPREPIHEQDLRRMAFLMESRHGSVMRVENNLRVLRNLRKFLVDEVCRDLADLGNDHADSIRMHIEDFAENVTLVIEEIEDLLDRALALDKLAKNREEYIQRLQAHHSSQQTKTIAELTADDSSAMKQLSFIALILLPVTVVSAVLSTDIVKFQGLESENEKNVTGSTSDNTVPIFNFSVAAFGTWAVASVLMTIATLIVVKPMGSRARRSNGSVGGGGGGEDAIAYTWASQMKRWASCAWNFRDVSDSAEKEKSRPDTERPGLAASASAASIHADPTVTKTASNSLEAPMVEEGVPAPAEILQPWTSMGRWLGGAAAWSTMWYTAKDRSNMTAAATPLPRWHSRRDGGPDEARDAGQKPPGIGFVAASMS</sequence>
<feature type="domain" description="CorA-like transporter" evidence="3">
    <location>
        <begin position="16"/>
        <end position="210"/>
    </location>
</feature>
<dbReference type="AlphaFoldDB" id="A0A162PZM4"/>
<evidence type="ECO:0000256" key="1">
    <source>
        <dbReference type="SAM" id="MobiDB-lite"/>
    </source>
</evidence>
<keyword evidence="5" id="KW-1185">Reference proteome</keyword>
<comment type="caution">
    <text evidence="4">The sequence shown here is derived from an EMBL/GenBank/DDBJ whole genome shotgun (WGS) entry which is preliminary data.</text>
</comment>
<feature type="compositionally biased region" description="Basic and acidic residues" evidence="1">
    <location>
        <begin position="590"/>
        <end position="602"/>
    </location>
</feature>
<keyword evidence="2" id="KW-0812">Transmembrane</keyword>
<feature type="compositionally biased region" description="Basic and acidic residues" evidence="1">
    <location>
        <begin position="492"/>
        <end position="506"/>
    </location>
</feature>
<protein>
    <submittedName>
        <fullName evidence="4">Telomerase reverse transcriptase</fullName>
    </submittedName>
</protein>
<dbReference type="InterPro" id="IPR058257">
    <property type="entry name" value="CorA-like_dom"/>
</dbReference>
<feature type="region of interest" description="Disordered" evidence="1">
    <location>
        <begin position="492"/>
        <end position="523"/>
    </location>
</feature>
<dbReference type="EMBL" id="LFIW01000182">
    <property type="protein sequence ID" value="KZL87815.1"/>
    <property type="molecule type" value="Genomic_DNA"/>
</dbReference>
<dbReference type="Pfam" id="PF26616">
    <property type="entry name" value="CorA-like"/>
    <property type="match status" value="1"/>
</dbReference>
<name>A0A162PZM4_COLIC</name>
<keyword evidence="4" id="KW-0695">RNA-directed DNA polymerase</keyword>
<dbReference type="Proteomes" id="UP000076584">
    <property type="component" value="Unassembled WGS sequence"/>
</dbReference>
<evidence type="ECO:0000313" key="5">
    <source>
        <dbReference type="Proteomes" id="UP000076584"/>
    </source>
</evidence>
<feature type="region of interest" description="Disordered" evidence="1">
    <location>
        <begin position="579"/>
        <end position="616"/>
    </location>
</feature>
<keyword evidence="2" id="KW-1133">Transmembrane helix</keyword>
<keyword evidence="2" id="KW-0472">Membrane</keyword>
<organism evidence="4 5">
    <name type="scientific">Colletotrichum incanum</name>
    <name type="common">Soybean anthracnose fungus</name>
    <dbReference type="NCBI Taxonomy" id="1573173"/>
    <lineage>
        <taxon>Eukaryota</taxon>
        <taxon>Fungi</taxon>
        <taxon>Dikarya</taxon>
        <taxon>Ascomycota</taxon>
        <taxon>Pezizomycotina</taxon>
        <taxon>Sordariomycetes</taxon>
        <taxon>Hypocreomycetidae</taxon>
        <taxon>Glomerellales</taxon>
        <taxon>Glomerellaceae</taxon>
        <taxon>Colletotrichum</taxon>
        <taxon>Colletotrichum spaethianum species complex</taxon>
    </lineage>
</organism>
<dbReference type="GO" id="GO:0003964">
    <property type="term" value="F:RNA-directed DNA polymerase activity"/>
    <property type="evidence" value="ECO:0007669"/>
    <property type="project" value="UniProtKB-KW"/>
</dbReference>
<reference evidence="4 5" key="1">
    <citation type="submission" date="2015-06" db="EMBL/GenBank/DDBJ databases">
        <title>Survival trade-offs in plant roots during colonization by closely related pathogenic and mutualistic fungi.</title>
        <authorList>
            <person name="Hacquard S."/>
            <person name="Kracher B."/>
            <person name="Hiruma K."/>
            <person name="Weinman A."/>
            <person name="Muench P."/>
            <person name="Garrido Oter R."/>
            <person name="Ver Loren van Themaat E."/>
            <person name="Dallerey J.-F."/>
            <person name="Damm U."/>
            <person name="Henrissat B."/>
            <person name="Lespinet O."/>
            <person name="Thon M."/>
            <person name="Kemen E."/>
            <person name="McHardy A.C."/>
            <person name="Schulze-Lefert P."/>
            <person name="O'Connell R.J."/>
        </authorList>
    </citation>
    <scope>NUCLEOTIDE SEQUENCE [LARGE SCALE GENOMIC DNA]</scope>
    <source>
        <strain evidence="4 5">MAFF 238704</strain>
    </source>
</reference>
<keyword evidence="4" id="KW-0808">Transferase</keyword>